<dbReference type="InterPro" id="IPR055471">
    <property type="entry name" value="DUF7043"/>
</dbReference>
<protein>
    <submittedName>
        <fullName evidence="5">Uncharacterized protein</fullName>
    </submittedName>
</protein>
<dbReference type="Pfam" id="PF23070">
    <property type="entry name" value="DUF7043"/>
    <property type="match status" value="1"/>
</dbReference>
<dbReference type="InterPro" id="IPR055470">
    <property type="entry name" value="DUF7042"/>
</dbReference>
<dbReference type="EMBL" id="CAJOBP010000456">
    <property type="protein sequence ID" value="CAF4180971.1"/>
    <property type="molecule type" value="Genomic_DNA"/>
</dbReference>
<evidence type="ECO:0000259" key="4">
    <source>
        <dbReference type="Pfam" id="PF23071"/>
    </source>
</evidence>
<proteinExistence type="predicted"/>
<feature type="domain" description="DUF7043" evidence="3">
    <location>
        <begin position="243"/>
        <end position="333"/>
    </location>
</feature>
<dbReference type="Pfam" id="PF23071">
    <property type="entry name" value="DUF7044"/>
    <property type="match status" value="1"/>
</dbReference>
<evidence type="ECO:0000259" key="3">
    <source>
        <dbReference type="Pfam" id="PF23070"/>
    </source>
</evidence>
<feature type="region of interest" description="Disordered" evidence="1">
    <location>
        <begin position="418"/>
        <end position="456"/>
    </location>
</feature>
<keyword evidence="6" id="KW-1185">Reference proteome</keyword>
<feature type="compositionally biased region" description="Basic and acidic residues" evidence="1">
    <location>
        <begin position="441"/>
        <end position="450"/>
    </location>
</feature>
<dbReference type="AlphaFoldDB" id="A0A820A874"/>
<gene>
    <name evidence="5" type="ORF">UJA718_LOCUS5307</name>
</gene>
<comment type="caution">
    <text evidence="5">The sequence shown here is derived from an EMBL/GenBank/DDBJ whole genome shotgun (WGS) entry which is preliminary data.</text>
</comment>
<feature type="domain" description="DUF7042" evidence="2">
    <location>
        <begin position="104"/>
        <end position="231"/>
    </location>
</feature>
<reference evidence="5" key="1">
    <citation type="submission" date="2021-02" db="EMBL/GenBank/DDBJ databases">
        <authorList>
            <person name="Nowell W R."/>
        </authorList>
    </citation>
    <scope>NUCLEOTIDE SEQUENCE</scope>
</reference>
<dbReference type="Proteomes" id="UP000663873">
    <property type="component" value="Unassembled WGS sequence"/>
</dbReference>
<evidence type="ECO:0000313" key="6">
    <source>
        <dbReference type="Proteomes" id="UP000663873"/>
    </source>
</evidence>
<name>A0A820A874_9BILA</name>
<feature type="domain" description="DUF7044" evidence="4">
    <location>
        <begin position="1"/>
        <end position="83"/>
    </location>
</feature>
<dbReference type="InterPro" id="IPR055472">
    <property type="entry name" value="DUF7044"/>
</dbReference>
<dbReference type="PANTHER" id="PTHR22255:SF9">
    <property type="entry name" value="LP06548P"/>
    <property type="match status" value="1"/>
</dbReference>
<evidence type="ECO:0000256" key="1">
    <source>
        <dbReference type="SAM" id="MobiDB-lite"/>
    </source>
</evidence>
<dbReference type="PANTHER" id="PTHR22255">
    <property type="entry name" value="LP06548P"/>
    <property type="match status" value="1"/>
</dbReference>
<organism evidence="5 6">
    <name type="scientific">Rotaria socialis</name>
    <dbReference type="NCBI Taxonomy" id="392032"/>
    <lineage>
        <taxon>Eukaryota</taxon>
        <taxon>Metazoa</taxon>
        <taxon>Spiralia</taxon>
        <taxon>Gnathifera</taxon>
        <taxon>Rotifera</taxon>
        <taxon>Eurotatoria</taxon>
        <taxon>Bdelloidea</taxon>
        <taxon>Philodinida</taxon>
        <taxon>Philodinidae</taxon>
        <taxon>Rotaria</taxon>
    </lineage>
</organism>
<accession>A0A820A874</accession>
<dbReference type="Pfam" id="PF23069">
    <property type="entry name" value="DUF7042"/>
    <property type="match status" value="1"/>
</dbReference>
<sequence>MPTAWRGLWYQHGMNSLLEITVDHIQTKGDCLEVLPAQQYYLFTDRKARCTRCLLFIERDTNLLQYRESECNEADDLSNISLCQNMIAPDAPLYTLHRNNSTAQICPIQPPFSLLKLIKDGSNCYQSLSSSYIGECINDYQFRLHLSSCSLYHPTFDRHLQCVATWIEGFHTYFVTRILSKIYNPNDNPYACFYYVTKDKDISSSFSLNMATDGSCRDLNSRHMATVMTLSPSNRHIGNESNVSCIFPDEFQQIEWYSLNRTMRMFIKNTDIELVHSQQTEYNQRFYCVQSFNSTDYLIRIFMNCDVQEKCLRINQRTNNVLEFNINNCNDNEDSKILTFVKKSNYLSQCPTSIGHLSFESNLNHHRPFLLRKQSFHLSVGCDNREKLITYQTVIMASSKQTNKIVTHGKYFIKSALSKRPPSSLENDDSRGESFQQKNTRKSDTQDKRQQAIRPNAFLSFRIKSQQVN</sequence>
<evidence type="ECO:0000313" key="5">
    <source>
        <dbReference type="EMBL" id="CAF4180971.1"/>
    </source>
</evidence>
<evidence type="ECO:0000259" key="2">
    <source>
        <dbReference type="Pfam" id="PF23069"/>
    </source>
</evidence>